<keyword evidence="1" id="KW-0812">Transmembrane</keyword>
<keyword evidence="1" id="KW-0472">Membrane</keyword>
<accession>A0A1H6S642</accession>
<dbReference type="Proteomes" id="UP000242999">
    <property type="component" value="Unassembled WGS sequence"/>
</dbReference>
<protein>
    <submittedName>
        <fullName evidence="2">Uncharacterized protein</fullName>
    </submittedName>
</protein>
<dbReference type="InterPro" id="IPR009883">
    <property type="entry name" value="YgfX"/>
</dbReference>
<feature type="transmembrane region" description="Helical" evidence="1">
    <location>
        <begin position="45"/>
        <end position="62"/>
    </location>
</feature>
<dbReference type="EMBL" id="FNYH01000006">
    <property type="protein sequence ID" value="SEI63523.1"/>
    <property type="molecule type" value="Genomic_DNA"/>
</dbReference>
<evidence type="ECO:0000313" key="3">
    <source>
        <dbReference type="Proteomes" id="UP000242999"/>
    </source>
</evidence>
<reference evidence="3" key="1">
    <citation type="submission" date="2016-10" db="EMBL/GenBank/DDBJ databases">
        <authorList>
            <person name="Varghese N."/>
            <person name="Submissions S."/>
        </authorList>
    </citation>
    <scope>NUCLEOTIDE SEQUENCE [LARGE SCALE GENOMIC DNA]</scope>
    <source>
        <strain evidence="3">DSM 7165</strain>
    </source>
</reference>
<sequence>MQKTPIQINIAPSNYARYVLVISWGMALPLLILLSYYLLSHLGGPALIAVILGSVLWGFWSYQDYQKTQSLHCLILFAEPTPRLQWADTQVQAARLVPLWLGRSYIRFQVKPLHSRQAFACSLYADQMTATDWHRLKLELRYTKS</sequence>
<feature type="transmembrane region" description="Helical" evidence="1">
    <location>
        <begin position="18"/>
        <end position="39"/>
    </location>
</feature>
<keyword evidence="1" id="KW-1133">Transmembrane helix</keyword>
<dbReference type="AlphaFoldDB" id="A0A1H6S642"/>
<organism evidence="2 3">
    <name type="scientific">Allopseudospirillum japonicum</name>
    <dbReference type="NCBI Taxonomy" id="64971"/>
    <lineage>
        <taxon>Bacteria</taxon>
        <taxon>Pseudomonadati</taxon>
        <taxon>Pseudomonadota</taxon>
        <taxon>Gammaproteobacteria</taxon>
        <taxon>Oceanospirillales</taxon>
        <taxon>Oceanospirillaceae</taxon>
        <taxon>Allopseudospirillum</taxon>
    </lineage>
</organism>
<dbReference type="Pfam" id="PF07254">
    <property type="entry name" value="Cpta_toxin"/>
    <property type="match status" value="1"/>
</dbReference>
<name>A0A1H6S642_9GAMM</name>
<evidence type="ECO:0000256" key="1">
    <source>
        <dbReference type="SAM" id="Phobius"/>
    </source>
</evidence>
<gene>
    <name evidence="2" type="ORF">SAMN05421831_10624</name>
</gene>
<keyword evidence="3" id="KW-1185">Reference proteome</keyword>
<proteinExistence type="predicted"/>
<dbReference type="STRING" id="64971.SAMN05421831_10624"/>
<evidence type="ECO:0000313" key="2">
    <source>
        <dbReference type="EMBL" id="SEI63523.1"/>
    </source>
</evidence>